<dbReference type="SUPFAM" id="SSF46689">
    <property type="entry name" value="Homeodomain-like"/>
    <property type="match status" value="1"/>
</dbReference>
<evidence type="ECO:0000256" key="1">
    <source>
        <dbReference type="ARBA" id="ARBA00023015"/>
    </source>
</evidence>
<evidence type="ECO:0000256" key="2">
    <source>
        <dbReference type="ARBA" id="ARBA00023125"/>
    </source>
</evidence>
<keyword evidence="2 4" id="KW-0238">DNA-binding</keyword>
<comment type="caution">
    <text evidence="6">The sequence shown here is derived from an EMBL/GenBank/DDBJ whole genome shotgun (WGS) entry which is preliminary data.</text>
</comment>
<dbReference type="InterPro" id="IPR050109">
    <property type="entry name" value="HTH-type_TetR-like_transc_reg"/>
</dbReference>
<keyword evidence="1" id="KW-0805">Transcription regulation</keyword>
<feature type="DNA-binding region" description="H-T-H motif" evidence="4">
    <location>
        <begin position="33"/>
        <end position="52"/>
    </location>
</feature>
<dbReference type="PRINTS" id="PR00455">
    <property type="entry name" value="HTHTETR"/>
</dbReference>
<dbReference type="Proteomes" id="UP001607157">
    <property type="component" value="Unassembled WGS sequence"/>
</dbReference>
<name>A0ABW7I549_9RHOB</name>
<dbReference type="InterPro" id="IPR036271">
    <property type="entry name" value="Tet_transcr_reg_TetR-rel_C_sf"/>
</dbReference>
<dbReference type="PANTHER" id="PTHR30055">
    <property type="entry name" value="HTH-TYPE TRANSCRIPTIONAL REGULATOR RUTR"/>
    <property type="match status" value="1"/>
</dbReference>
<dbReference type="InterPro" id="IPR009057">
    <property type="entry name" value="Homeodomain-like_sf"/>
</dbReference>
<dbReference type="InterPro" id="IPR001647">
    <property type="entry name" value="HTH_TetR"/>
</dbReference>
<dbReference type="PROSITE" id="PS50977">
    <property type="entry name" value="HTH_TETR_2"/>
    <property type="match status" value="1"/>
</dbReference>
<evidence type="ECO:0000313" key="7">
    <source>
        <dbReference type="Proteomes" id="UP001607157"/>
    </source>
</evidence>
<keyword evidence="7" id="KW-1185">Reference proteome</keyword>
<keyword evidence="3" id="KW-0804">Transcription</keyword>
<evidence type="ECO:0000256" key="3">
    <source>
        <dbReference type="ARBA" id="ARBA00023163"/>
    </source>
</evidence>
<gene>
    <name evidence="6" type="ORF">ACGRVM_04105</name>
</gene>
<dbReference type="SUPFAM" id="SSF48498">
    <property type="entry name" value="Tetracyclin repressor-like, C-terminal domain"/>
    <property type="match status" value="1"/>
</dbReference>
<organism evidence="6 7">
    <name type="scientific">Roseovarius aquimarinus</name>
    <dbReference type="NCBI Taxonomy" id="1229156"/>
    <lineage>
        <taxon>Bacteria</taxon>
        <taxon>Pseudomonadati</taxon>
        <taxon>Pseudomonadota</taxon>
        <taxon>Alphaproteobacteria</taxon>
        <taxon>Rhodobacterales</taxon>
        <taxon>Roseobacteraceae</taxon>
        <taxon>Roseovarius</taxon>
    </lineage>
</organism>
<evidence type="ECO:0000259" key="5">
    <source>
        <dbReference type="PROSITE" id="PS50977"/>
    </source>
</evidence>
<dbReference type="PANTHER" id="PTHR30055:SF234">
    <property type="entry name" value="HTH-TYPE TRANSCRIPTIONAL REGULATOR BETI"/>
    <property type="match status" value="1"/>
</dbReference>
<feature type="domain" description="HTH tetR-type" evidence="5">
    <location>
        <begin position="10"/>
        <end position="70"/>
    </location>
</feature>
<proteinExistence type="predicted"/>
<dbReference type="Gene3D" id="1.10.357.10">
    <property type="entry name" value="Tetracycline Repressor, domain 2"/>
    <property type="match status" value="1"/>
</dbReference>
<evidence type="ECO:0000313" key="6">
    <source>
        <dbReference type="EMBL" id="MFH0253062.1"/>
    </source>
</evidence>
<protein>
    <submittedName>
        <fullName evidence="6">TetR/AcrR family transcriptional regulator</fullName>
    </submittedName>
</protein>
<dbReference type="EMBL" id="JBIHMM010000001">
    <property type="protein sequence ID" value="MFH0253062.1"/>
    <property type="molecule type" value="Genomic_DNA"/>
</dbReference>
<reference evidence="6 7" key="1">
    <citation type="submission" date="2024-10" db="EMBL/GenBank/DDBJ databases">
        <authorList>
            <person name="Yang X.-N."/>
        </authorList>
    </citation>
    <scope>NUCLEOTIDE SEQUENCE [LARGE SCALE GENOMIC DNA]</scope>
    <source>
        <strain evidence="6 7">CAU 1059</strain>
    </source>
</reference>
<evidence type="ECO:0000256" key="4">
    <source>
        <dbReference type="PROSITE-ProRule" id="PRU00335"/>
    </source>
</evidence>
<accession>A0ABW7I549</accession>
<dbReference type="RefSeq" id="WP_377168417.1">
    <property type="nucleotide sequence ID" value="NZ_JBHTJC010000001.1"/>
</dbReference>
<sequence>MSGLRERQKADRNRRILSAAIQLFRADGYRAARIEDMAELAEVSPGTVYNYYGSKGDILFATVAMEVKEVLAAGEGIVADPPAGVETALMALIGSYYDHSQEYLSKEMWRTAFALSVEAPHTPNGVRFSELDRALSAQVVALIARLQERGEVAAHLDAQALGEVMFNNLNAMFMEFVKTEPMTLDQLKAEVARQIAPLAALIAS</sequence>
<dbReference type="Pfam" id="PF00440">
    <property type="entry name" value="TetR_N"/>
    <property type="match status" value="1"/>
</dbReference>